<dbReference type="RefSeq" id="WP_200275569.1">
    <property type="nucleotide sequence ID" value="NZ_JAENII010000001.1"/>
</dbReference>
<evidence type="ECO:0008006" key="5">
    <source>
        <dbReference type="Google" id="ProtNLM"/>
    </source>
</evidence>
<protein>
    <recommendedName>
        <fullName evidence="5">PEP-CTERM protein-sorting domain-containing protein</fullName>
    </recommendedName>
</protein>
<evidence type="ECO:0000256" key="2">
    <source>
        <dbReference type="SAM" id="SignalP"/>
    </source>
</evidence>
<dbReference type="AlphaFoldDB" id="A0A934V9W7"/>
<accession>A0A934V9W7</accession>
<keyword evidence="4" id="KW-1185">Reference proteome</keyword>
<dbReference type="Proteomes" id="UP000658278">
    <property type="component" value="Unassembled WGS sequence"/>
</dbReference>
<evidence type="ECO:0000256" key="1">
    <source>
        <dbReference type="SAM" id="Phobius"/>
    </source>
</evidence>
<comment type="caution">
    <text evidence="3">The sequence shown here is derived from an EMBL/GenBank/DDBJ whole genome shotgun (WGS) entry which is preliminary data.</text>
</comment>
<evidence type="ECO:0000313" key="3">
    <source>
        <dbReference type="EMBL" id="MBK1825678.1"/>
    </source>
</evidence>
<keyword evidence="2" id="KW-0732">Signal</keyword>
<evidence type="ECO:0000313" key="4">
    <source>
        <dbReference type="Proteomes" id="UP000658278"/>
    </source>
</evidence>
<keyword evidence="1" id="KW-0472">Membrane</keyword>
<name>A0A934V9W7_9BACT</name>
<feature type="chain" id="PRO_5037899357" description="PEP-CTERM protein-sorting domain-containing protein" evidence="2">
    <location>
        <begin position="21"/>
        <end position="284"/>
    </location>
</feature>
<reference evidence="3" key="1">
    <citation type="submission" date="2021-01" db="EMBL/GenBank/DDBJ databases">
        <title>Modified the classification status of verrucomicrobia.</title>
        <authorList>
            <person name="Feng X."/>
        </authorList>
    </citation>
    <scope>NUCLEOTIDE SEQUENCE</scope>
    <source>
        <strain evidence="3">KCTC 22201</strain>
    </source>
</reference>
<proteinExistence type="predicted"/>
<organism evidence="3 4">
    <name type="scientific">Haloferula rosea</name>
    <dbReference type="NCBI Taxonomy" id="490093"/>
    <lineage>
        <taxon>Bacteria</taxon>
        <taxon>Pseudomonadati</taxon>
        <taxon>Verrucomicrobiota</taxon>
        <taxon>Verrucomicrobiia</taxon>
        <taxon>Verrucomicrobiales</taxon>
        <taxon>Verrucomicrobiaceae</taxon>
        <taxon>Haloferula</taxon>
    </lineage>
</organism>
<dbReference type="EMBL" id="JAENII010000001">
    <property type="protein sequence ID" value="MBK1825678.1"/>
    <property type="molecule type" value="Genomic_DNA"/>
</dbReference>
<keyword evidence="1" id="KW-1133">Transmembrane helix</keyword>
<sequence>MKLILPTTLCALLTALPVSASVLAVGESWSGLEDFQLNDASGTGTNGLSNTGTNGNSFDVNSQGGKFVTNGSGLAVTSGDAGSWTRFFPGNGSSGNDGQEDRYATPYGTGKFRIEFVLGGYDFTNHAVAVNGQDQFELNLRDGSNTVIAGLRLRIKDSDGNGLADQFQTHHLGVNPDRFSGNLGVDSSAGSNISSMAIEFDFDNDTIFYERNGNIFAGTGVSGSDLGAFTANNFNQLTIGSDGTWGTSGTFLNTDSFTLYTAVPEPSGALLALLGLLGLLHRRR</sequence>
<feature type="transmembrane region" description="Helical" evidence="1">
    <location>
        <begin position="257"/>
        <end position="280"/>
    </location>
</feature>
<gene>
    <name evidence="3" type="ORF">JIN81_01495</name>
</gene>
<feature type="signal peptide" evidence="2">
    <location>
        <begin position="1"/>
        <end position="20"/>
    </location>
</feature>
<keyword evidence="1" id="KW-0812">Transmembrane</keyword>